<dbReference type="EMBL" id="JAGTXB010000005">
    <property type="protein sequence ID" value="MBS0028166.1"/>
    <property type="molecule type" value="Genomic_DNA"/>
</dbReference>
<dbReference type="Proteomes" id="UP000676386">
    <property type="component" value="Unassembled WGS sequence"/>
</dbReference>
<evidence type="ECO:0000313" key="2">
    <source>
        <dbReference type="Proteomes" id="UP000676386"/>
    </source>
</evidence>
<reference evidence="1 2" key="1">
    <citation type="submission" date="2021-04" db="EMBL/GenBank/DDBJ databases">
        <title>Chitinophaga sp. nov., isolated from the rhizosphere soil.</title>
        <authorList>
            <person name="He S."/>
        </authorList>
    </citation>
    <scope>NUCLEOTIDE SEQUENCE [LARGE SCALE GENOMIC DNA]</scope>
    <source>
        <strain evidence="1 2">2R12</strain>
    </source>
</reference>
<keyword evidence="2" id="KW-1185">Reference proteome</keyword>
<dbReference type="RefSeq" id="WP_211973276.1">
    <property type="nucleotide sequence ID" value="NZ_CBFHAM010000003.1"/>
</dbReference>
<protein>
    <recommendedName>
        <fullName evidence="3">Ig-like domain-containing protein</fullName>
    </recommendedName>
</protein>
<sequence length="182" mass="19994">MKKKMIVFGLWILTVPISTSLRSIPASPDKALSKRPRPVSTVTPVDCKLSLSFSQYAERVCAELPNSPSSLSNPAYADGATTLLAALTQNTYYCTITVEPDAPIDRYNASAFKFKWTKRGEYMIIKVPKETSAKLTIEFYENCNTCTSGNSGVAIYRYSGKLDWGQPVAIAGLQYIGLKSCL</sequence>
<evidence type="ECO:0008006" key="3">
    <source>
        <dbReference type="Google" id="ProtNLM"/>
    </source>
</evidence>
<comment type="caution">
    <text evidence="1">The sequence shown here is derived from an EMBL/GenBank/DDBJ whole genome shotgun (WGS) entry which is preliminary data.</text>
</comment>
<organism evidence="1 2">
    <name type="scientific">Chitinophaga hostae</name>
    <dbReference type="NCBI Taxonomy" id="2831022"/>
    <lineage>
        <taxon>Bacteria</taxon>
        <taxon>Pseudomonadati</taxon>
        <taxon>Bacteroidota</taxon>
        <taxon>Chitinophagia</taxon>
        <taxon>Chitinophagales</taxon>
        <taxon>Chitinophagaceae</taxon>
        <taxon>Chitinophaga</taxon>
    </lineage>
</organism>
<proteinExistence type="predicted"/>
<evidence type="ECO:0000313" key="1">
    <source>
        <dbReference type="EMBL" id="MBS0028166.1"/>
    </source>
</evidence>
<accession>A0ABS5IYX7</accession>
<gene>
    <name evidence="1" type="ORF">KE626_12685</name>
</gene>
<name>A0ABS5IYX7_9BACT</name>